<keyword evidence="3" id="KW-1185">Reference proteome</keyword>
<reference evidence="2" key="1">
    <citation type="submission" date="2022-08" db="UniProtKB">
        <authorList>
            <consortium name="EnsemblMetazoa"/>
        </authorList>
    </citation>
    <scope>IDENTIFICATION</scope>
    <source>
        <strain evidence="2">05x7-T-G4-1.051#20</strain>
    </source>
</reference>
<proteinExistence type="predicted"/>
<feature type="region of interest" description="Disordered" evidence="1">
    <location>
        <begin position="55"/>
        <end position="81"/>
    </location>
</feature>
<dbReference type="Proteomes" id="UP000005408">
    <property type="component" value="Unassembled WGS sequence"/>
</dbReference>
<evidence type="ECO:0000313" key="3">
    <source>
        <dbReference type="Proteomes" id="UP000005408"/>
    </source>
</evidence>
<name>A0A8W8NW42_MAGGI</name>
<sequence>MIEAINSDEDYPEDDIPLAALRLRVPFDDYAQIDETMITTEAVSDKDIVDNIIAARHKEAEEDEEEEVSENTEPPKKKPSLQKVDAALKVIQDWIEMTEDTEDLLPSYQKIHRRVTSAQVRASVLVQSTLTALLSDCASDRDVN</sequence>
<dbReference type="AlphaFoldDB" id="A0A8W8NW42"/>
<evidence type="ECO:0000313" key="2">
    <source>
        <dbReference type="EnsemblMetazoa" id="G701.1:cds"/>
    </source>
</evidence>
<accession>A0A8W8NW42</accession>
<evidence type="ECO:0000256" key="1">
    <source>
        <dbReference type="SAM" id="MobiDB-lite"/>
    </source>
</evidence>
<feature type="compositionally biased region" description="Acidic residues" evidence="1">
    <location>
        <begin position="61"/>
        <end position="70"/>
    </location>
</feature>
<protein>
    <submittedName>
        <fullName evidence="2">Uncharacterized protein</fullName>
    </submittedName>
</protein>
<dbReference type="EnsemblMetazoa" id="G701.1">
    <property type="protein sequence ID" value="G701.1:cds"/>
    <property type="gene ID" value="G701"/>
</dbReference>
<organism evidence="2 3">
    <name type="scientific">Magallana gigas</name>
    <name type="common">Pacific oyster</name>
    <name type="synonym">Crassostrea gigas</name>
    <dbReference type="NCBI Taxonomy" id="29159"/>
    <lineage>
        <taxon>Eukaryota</taxon>
        <taxon>Metazoa</taxon>
        <taxon>Spiralia</taxon>
        <taxon>Lophotrochozoa</taxon>
        <taxon>Mollusca</taxon>
        <taxon>Bivalvia</taxon>
        <taxon>Autobranchia</taxon>
        <taxon>Pteriomorphia</taxon>
        <taxon>Ostreida</taxon>
        <taxon>Ostreoidea</taxon>
        <taxon>Ostreidae</taxon>
        <taxon>Magallana</taxon>
    </lineage>
</organism>